<evidence type="ECO:0000256" key="1">
    <source>
        <dbReference type="SAM" id="Phobius"/>
    </source>
</evidence>
<accession>A0ABS4CH00</accession>
<organism evidence="2 3">
    <name type="scientific">Enterococcus larvae</name>
    <dbReference type="NCBI Taxonomy" id="2794352"/>
    <lineage>
        <taxon>Bacteria</taxon>
        <taxon>Bacillati</taxon>
        <taxon>Bacillota</taxon>
        <taxon>Bacilli</taxon>
        <taxon>Lactobacillales</taxon>
        <taxon>Enterococcaceae</taxon>
        <taxon>Enterococcus</taxon>
    </lineage>
</organism>
<keyword evidence="1" id="KW-1133">Transmembrane helix</keyword>
<comment type="caution">
    <text evidence="2">The sequence shown here is derived from an EMBL/GenBank/DDBJ whole genome shotgun (WGS) entry which is preliminary data.</text>
</comment>
<dbReference type="Proteomes" id="UP000673375">
    <property type="component" value="Unassembled WGS sequence"/>
</dbReference>
<keyword evidence="3" id="KW-1185">Reference proteome</keyword>
<gene>
    <name evidence="2" type="ORF">I6N96_03330</name>
</gene>
<reference evidence="2 3" key="1">
    <citation type="submission" date="2020-12" db="EMBL/GenBank/DDBJ databases">
        <title>Vagococcus allomyrinae sp. nov. and Enterococcus lavae sp. nov., isolated from the larvae of Allomyrina dichotoma.</title>
        <authorList>
            <person name="Lee S.D."/>
        </authorList>
    </citation>
    <scope>NUCLEOTIDE SEQUENCE [LARGE SCALE GENOMIC DNA]</scope>
    <source>
        <strain evidence="2 3">BWM-S5</strain>
    </source>
</reference>
<evidence type="ECO:0000313" key="2">
    <source>
        <dbReference type="EMBL" id="MBP1045295.1"/>
    </source>
</evidence>
<evidence type="ECO:0000313" key="3">
    <source>
        <dbReference type="Proteomes" id="UP000673375"/>
    </source>
</evidence>
<name>A0ABS4CH00_9ENTE</name>
<keyword evidence="1" id="KW-0812">Transmembrane</keyword>
<proteinExistence type="predicted"/>
<protein>
    <submittedName>
        <fullName evidence="2">Uncharacterized protein</fullName>
    </submittedName>
</protein>
<keyword evidence="1" id="KW-0472">Membrane</keyword>
<feature type="transmembrane region" description="Helical" evidence="1">
    <location>
        <begin position="12"/>
        <end position="39"/>
    </location>
</feature>
<dbReference type="RefSeq" id="WP_209556065.1">
    <property type="nucleotide sequence ID" value="NZ_JAEDXU010000001.1"/>
</dbReference>
<sequence length="59" mass="6808">MKKKIIRALPDIALMVLLGFSFRTSIWLGFLTVIVWAAIGFTNKPTKIYVNEKERKIIN</sequence>
<dbReference type="EMBL" id="JAEDXU010000001">
    <property type="protein sequence ID" value="MBP1045295.1"/>
    <property type="molecule type" value="Genomic_DNA"/>
</dbReference>